<evidence type="ECO:0000313" key="3">
    <source>
        <dbReference type="Proteomes" id="UP000094444"/>
    </source>
</evidence>
<dbReference type="Gene3D" id="3.40.710.10">
    <property type="entry name" value="DD-peptidase/beta-lactamase superfamily"/>
    <property type="match status" value="1"/>
</dbReference>
<keyword evidence="3" id="KW-1185">Reference proteome</keyword>
<sequence>MAPLTEQTLNALRYTVDTACYDHCKGIPGTTVVVVNKDGDELFAHAAGRRGMASAEQMTLDSVYWIASCTKMITGVAVMQLVEKGQLKLDDGDQLEELCPELKTMQVLRMDGTLEKKKKQITLRMLLTHTAGFGYSFFNVRLRDWGLPAGIDEFSGRFEDMVSPLLFQPGEGWEYGVGIDWAGIALERATGEKLNDYMRKNIFEPLGIENMSMIPTQEMKSNMAFMNYREIDGTLRPRDHLARLPLVVSTKEEAERTFNSGGGGMFGQPREYCKILAVLLSDGKCPKNGAEILKPSTVAEMFTNQIPDFPDFGRQAIPAAKPDQTNPVPELYPVPGNPPQGWGLTFMISGGGATGRSRNTAHWAGLANCWWWADREHGVAGIIATQILPFADFPVLKLWAEIEKEVYVGISAAHSGN</sequence>
<dbReference type="InParanoid" id="A0A2P5HEN9"/>
<feature type="domain" description="Beta-lactamase-related" evidence="1">
    <location>
        <begin position="26"/>
        <end position="390"/>
    </location>
</feature>
<dbReference type="EMBL" id="MAVT02003332">
    <property type="protein sequence ID" value="POS68721.1"/>
    <property type="molecule type" value="Genomic_DNA"/>
</dbReference>
<accession>A0A2P5HEN9</accession>
<dbReference type="AlphaFoldDB" id="A0A2P5HEN9"/>
<reference evidence="2" key="1">
    <citation type="submission" date="2017-09" db="EMBL/GenBank/DDBJ databases">
        <title>Polyketide synthases of a Diaporthe helianthi virulent isolate.</title>
        <authorList>
            <person name="Baroncelli R."/>
        </authorList>
    </citation>
    <scope>NUCLEOTIDE SEQUENCE [LARGE SCALE GENOMIC DNA]</scope>
    <source>
        <strain evidence="2">7/96</strain>
    </source>
</reference>
<dbReference type="STRING" id="158607.A0A2P5HEN9"/>
<dbReference type="InterPro" id="IPR001466">
    <property type="entry name" value="Beta-lactam-related"/>
</dbReference>
<dbReference type="SUPFAM" id="SSF56601">
    <property type="entry name" value="beta-lactamase/transpeptidase-like"/>
    <property type="match status" value="1"/>
</dbReference>
<dbReference type="PANTHER" id="PTHR43283:SF3">
    <property type="entry name" value="BETA-LACTAMASE FAMILY PROTEIN (AFU_ORTHOLOGUE AFUA_5G07500)"/>
    <property type="match status" value="1"/>
</dbReference>
<dbReference type="Pfam" id="PF00144">
    <property type="entry name" value="Beta-lactamase"/>
    <property type="match status" value="1"/>
</dbReference>
<dbReference type="Proteomes" id="UP000094444">
    <property type="component" value="Unassembled WGS sequence"/>
</dbReference>
<gene>
    <name evidence="2" type="ORF">DHEL01_v212885</name>
</gene>
<dbReference type="InterPro" id="IPR012338">
    <property type="entry name" value="Beta-lactam/transpept-like"/>
</dbReference>
<dbReference type="OrthoDB" id="428260at2759"/>
<organism evidence="2 3">
    <name type="scientific">Diaporthe helianthi</name>
    <dbReference type="NCBI Taxonomy" id="158607"/>
    <lineage>
        <taxon>Eukaryota</taxon>
        <taxon>Fungi</taxon>
        <taxon>Dikarya</taxon>
        <taxon>Ascomycota</taxon>
        <taxon>Pezizomycotina</taxon>
        <taxon>Sordariomycetes</taxon>
        <taxon>Sordariomycetidae</taxon>
        <taxon>Diaporthales</taxon>
        <taxon>Diaporthaceae</taxon>
        <taxon>Diaporthe</taxon>
    </lineage>
</organism>
<protein>
    <submittedName>
        <fullName evidence="2">Beta-lactamase family protein</fullName>
    </submittedName>
</protein>
<name>A0A2P5HEN9_DIAHE</name>
<evidence type="ECO:0000259" key="1">
    <source>
        <dbReference type="Pfam" id="PF00144"/>
    </source>
</evidence>
<dbReference type="PANTHER" id="PTHR43283">
    <property type="entry name" value="BETA-LACTAMASE-RELATED"/>
    <property type="match status" value="1"/>
</dbReference>
<proteinExistence type="predicted"/>
<comment type="caution">
    <text evidence="2">The sequence shown here is derived from an EMBL/GenBank/DDBJ whole genome shotgun (WGS) entry which is preliminary data.</text>
</comment>
<dbReference type="InterPro" id="IPR050789">
    <property type="entry name" value="Diverse_Enzym_Activities"/>
</dbReference>
<evidence type="ECO:0000313" key="2">
    <source>
        <dbReference type="EMBL" id="POS68721.1"/>
    </source>
</evidence>